<evidence type="ECO:0000313" key="1">
    <source>
        <dbReference type="EMBL" id="CAB5116829.1"/>
    </source>
</evidence>
<dbReference type="PANTHER" id="PTHR21015">
    <property type="entry name" value="UDP-N-ACETYLGLUCOSAMINE--N-ACETYLMURAMYL-(PENTAPEPTIDE) PYROPHOSPHORYL-UNDECAPRENOL N-ACETYLGLUCOSAMINE TRANSFERASE 1"/>
    <property type="match status" value="1"/>
</dbReference>
<dbReference type="GO" id="GO:0016757">
    <property type="term" value="F:glycosyltransferase activity"/>
    <property type="evidence" value="ECO:0007669"/>
    <property type="project" value="TreeGrafter"/>
</dbReference>
<name>A0A6J7VY81_9ZZZZ</name>
<proteinExistence type="predicted"/>
<protein>
    <submittedName>
        <fullName evidence="1">Unannotated protein</fullName>
    </submittedName>
</protein>
<gene>
    <name evidence="1" type="ORF">UFOPK4410_00812</name>
</gene>
<organism evidence="1">
    <name type="scientific">freshwater metagenome</name>
    <dbReference type="NCBI Taxonomy" id="449393"/>
    <lineage>
        <taxon>unclassified sequences</taxon>
        <taxon>metagenomes</taxon>
        <taxon>ecological metagenomes</taxon>
    </lineage>
</organism>
<dbReference type="Gene3D" id="3.40.50.2000">
    <property type="entry name" value="Glycogen Phosphorylase B"/>
    <property type="match status" value="1"/>
</dbReference>
<sequence length="460" mass="51258">MAKPTIILATSNGVGMGHLARATAIALALKEVANPIIVSMAGGIAEIPAFMDIRCEYIPGRDRLLMPREKWDAYLCDRLLALIEETGAQVLSFDGVVPYPGVFATRIKNRTHTLVWIRRGFWQKNLLRHVLPIYSRIMDVVIEPGDFAKAYDFGPTSKRTEALLTSPVSLFDESTALSREDSRRTLGLDLDRPVVLVQLGTGDSDVNAKMTAALEGLIGWEGVQIVLTKEPIDKNGVSLAPAGLDIKIVRFFPLAKLLKAFDASVCATGYNGVHELLPARVPTVFVSNIRGTDDQERRAMWCQEFGYALKADHGNLNNITSSVRRLQNPAVREQLSTKCLELPETSGGSEIAEILLGLSKLEKSRKFADVGQLFRKTIYVSIRRMTLVYRYFKPHAAKQSTVQGLPVFVDTTEPNEIRELIKSNTRFEHLIENASPLYWTRREEIANSAYSDLKEGRSKR</sequence>
<dbReference type="AlphaFoldDB" id="A0A6J7VY81"/>
<reference evidence="1" key="1">
    <citation type="submission" date="2020-05" db="EMBL/GenBank/DDBJ databases">
        <authorList>
            <person name="Chiriac C."/>
            <person name="Salcher M."/>
            <person name="Ghai R."/>
            <person name="Kavagutti S V."/>
        </authorList>
    </citation>
    <scope>NUCLEOTIDE SEQUENCE</scope>
</reference>
<dbReference type="PANTHER" id="PTHR21015:SF22">
    <property type="entry name" value="GLYCOSYLTRANSFERASE"/>
    <property type="match status" value="1"/>
</dbReference>
<dbReference type="SUPFAM" id="SSF53756">
    <property type="entry name" value="UDP-Glycosyltransferase/glycogen phosphorylase"/>
    <property type="match status" value="1"/>
</dbReference>
<accession>A0A6J7VY81</accession>
<dbReference type="EMBL" id="CAFBRV010000074">
    <property type="protein sequence ID" value="CAB5116829.1"/>
    <property type="molecule type" value="Genomic_DNA"/>
</dbReference>